<proteinExistence type="predicted"/>
<dbReference type="PANTHER" id="PTHR34606:SF16">
    <property type="entry name" value="BON DOMAIN-CONTAINING PROTEIN"/>
    <property type="match status" value="1"/>
</dbReference>
<dbReference type="PROSITE" id="PS51257">
    <property type="entry name" value="PROKAR_LIPOPROTEIN"/>
    <property type="match status" value="1"/>
</dbReference>
<keyword evidence="1" id="KW-0732">Signal</keyword>
<dbReference type="Proteomes" id="UP001596132">
    <property type="component" value="Unassembled WGS sequence"/>
</dbReference>
<feature type="domain" description="BON" evidence="2">
    <location>
        <begin position="38"/>
        <end position="105"/>
    </location>
</feature>
<accession>A0ABW0Y9K8</accession>
<evidence type="ECO:0000313" key="4">
    <source>
        <dbReference type="Proteomes" id="UP001596132"/>
    </source>
</evidence>
<feature type="signal peptide" evidence="1">
    <location>
        <begin position="1"/>
        <end position="30"/>
    </location>
</feature>
<name>A0ABW0Y9K8_9GAMM</name>
<dbReference type="Pfam" id="PF04972">
    <property type="entry name" value="BON"/>
    <property type="match status" value="1"/>
</dbReference>
<feature type="chain" id="PRO_5046674824" evidence="1">
    <location>
        <begin position="31"/>
        <end position="105"/>
    </location>
</feature>
<evidence type="ECO:0000313" key="3">
    <source>
        <dbReference type="EMBL" id="MFC5705258.1"/>
    </source>
</evidence>
<dbReference type="PANTHER" id="PTHR34606">
    <property type="entry name" value="BON DOMAIN-CONTAINING PROTEIN"/>
    <property type="match status" value="1"/>
</dbReference>
<gene>
    <name evidence="3" type="ORF">ACFPVW_04045</name>
</gene>
<dbReference type="Gene3D" id="3.30.1340.30">
    <property type="match status" value="1"/>
</dbReference>
<evidence type="ECO:0000259" key="2">
    <source>
        <dbReference type="PROSITE" id="PS50914"/>
    </source>
</evidence>
<dbReference type="InterPro" id="IPR014004">
    <property type="entry name" value="Transpt-assoc_nodulatn_dom_bac"/>
</dbReference>
<dbReference type="InterPro" id="IPR007055">
    <property type="entry name" value="BON_dom"/>
</dbReference>
<dbReference type="RefSeq" id="WP_042640877.1">
    <property type="nucleotide sequence ID" value="NZ_CDDF01000005.1"/>
</dbReference>
<evidence type="ECO:0000256" key="1">
    <source>
        <dbReference type="SAM" id="SignalP"/>
    </source>
</evidence>
<dbReference type="PROSITE" id="PS50914">
    <property type="entry name" value="BON"/>
    <property type="match status" value="1"/>
</dbReference>
<organism evidence="3 4">
    <name type="scientific">Aeromonas eucrenophila</name>
    <dbReference type="NCBI Taxonomy" id="649"/>
    <lineage>
        <taxon>Bacteria</taxon>
        <taxon>Pseudomonadati</taxon>
        <taxon>Pseudomonadota</taxon>
        <taxon>Gammaproteobacteria</taxon>
        <taxon>Aeromonadales</taxon>
        <taxon>Aeromonadaceae</taxon>
        <taxon>Aeromonas</taxon>
    </lineage>
</organism>
<sequence length="105" mass="10750">MKNVNSIARNFAAIALLSAAVVGCASTANKEGTGEYIDDSVVTTKVMSAIFSDPDLKSAEISVETFKGVVQLSGFVSKEASISKAGAVASGVEGVTSVKNNLHLK</sequence>
<keyword evidence="4" id="KW-1185">Reference proteome</keyword>
<dbReference type="InterPro" id="IPR051686">
    <property type="entry name" value="Lipoprotein_DolP"/>
</dbReference>
<dbReference type="SMART" id="SM00749">
    <property type="entry name" value="BON"/>
    <property type="match status" value="1"/>
</dbReference>
<protein>
    <submittedName>
        <fullName evidence="3">BON domain-containing protein</fullName>
    </submittedName>
</protein>
<dbReference type="EMBL" id="JBHSPP010000005">
    <property type="protein sequence ID" value="MFC5705258.1"/>
    <property type="molecule type" value="Genomic_DNA"/>
</dbReference>
<reference evidence="4" key="1">
    <citation type="journal article" date="2019" name="Int. J. Syst. Evol. Microbiol.">
        <title>The Global Catalogue of Microorganisms (GCM) 10K type strain sequencing project: providing services to taxonomists for standard genome sequencing and annotation.</title>
        <authorList>
            <consortium name="The Broad Institute Genomics Platform"/>
            <consortium name="The Broad Institute Genome Sequencing Center for Infectious Disease"/>
            <person name="Wu L."/>
            <person name="Ma J."/>
        </authorList>
    </citation>
    <scope>NUCLEOTIDE SEQUENCE [LARGE SCALE GENOMIC DNA]</scope>
    <source>
        <strain evidence="4">KCTC 15012</strain>
    </source>
</reference>
<comment type="caution">
    <text evidence="3">The sequence shown here is derived from an EMBL/GenBank/DDBJ whole genome shotgun (WGS) entry which is preliminary data.</text>
</comment>